<organism evidence="3 4">
    <name type="scientific">Kribbella orskensis</name>
    <dbReference type="NCBI Taxonomy" id="2512216"/>
    <lineage>
        <taxon>Bacteria</taxon>
        <taxon>Bacillati</taxon>
        <taxon>Actinomycetota</taxon>
        <taxon>Actinomycetes</taxon>
        <taxon>Propionibacteriales</taxon>
        <taxon>Kribbellaceae</taxon>
        <taxon>Kribbella</taxon>
    </lineage>
</organism>
<evidence type="ECO:0000313" key="3">
    <source>
        <dbReference type="EMBL" id="TCO24450.1"/>
    </source>
</evidence>
<proteinExistence type="predicted"/>
<reference evidence="3 4" key="1">
    <citation type="journal article" date="2015" name="Stand. Genomic Sci.">
        <title>Genomic Encyclopedia of Bacterial and Archaeal Type Strains, Phase III: the genomes of soil and plant-associated and newly described type strains.</title>
        <authorList>
            <person name="Whitman W.B."/>
            <person name="Woyke T."/>
            <person name="Klenk H.P."/>
            <person name="Zhou Y."/>
            <person name="Lilburn T.G."/>
            <person name="Beck B.J."/>
            <person name="De Vos P."/>
            <person name="Vandamme P."/>
            <person name="Eisen J.A."/>
            <person name="Garrity G."/>
            <person name="Hugenholtz P."/>
            <person name="Kyrpides N.C."/>
        </authorList>
    </citation>
    <scope>NUCLEOTIDE SEQUENCE [LARGE SCALE GENOMIC DNA]</scope>
    <source>
        <strain evidence="3 4">VKM Ac-2538</strain>
    </source>
</reference>
<gene>
    <name evidence="3" type="ORF">EV644_105484</name>
</gene>
<evidence type="ECO:0008006" key="5">
    <source>
        <dbReference type="Google" id="ProtNLM"/>
    </source>
</evidence>
<evidence type="ECO:0000313" key="4">
    <source>
        <dbReference type="Proteomes" id="UP000295818"/>
    </source>
</evidence>
<feature type="region of interest" description="Disordered" evidence="1">
    <location>
        <begin position="30"/>
        <end position="67"/>
    </location>
</feature>
<sequence>MSTGRPLAGTALAAVTLALGLAACSPGLADSPTAPSPGPLSSGGDAGPVVAPPTSEGPGLTAPGIRLSAVPKGDGSFDVTEEVMLRDATSTLHLRLPQSGERLVGMMTKTKPVASLLQVTADDELATVDDPKVTQARDLQLVEPATKLILTYRLSGSTVRSIPSEAGRASSAISPLTAGTDSTLPTNIVVSGGGLLNVVCPQLTETRCAVGQPPGMGVQQGLPADRALAVLQLNLPMQP</sequence>
<dbReference type="EMBL" id="SLWM01000005">
    <property type="protein sequence ID" value="TCO24450.1"/>
    <property type="molecule type" value="Genomic_DNA"/>
</dbReference>
<keyword evidence="2" id="KW-0732">Signal</keyword>
<protein>
    <recommendedName>
        <fullName evidence="5">Lipoprotein</fullName>
    </recommendedName>
</protein>
<dbReference type="Proteomes" id="UP000295818">
    <property type="component" value="Unassembled WGS sequence"/>
</dbReference>
<dbReference type="RefSeq" id="WP_132189355.1">
    <property type="nucleotide sequence ID" value="NZ_SLWM01000005.1"/>
</dbReference>
<keyword evidence="4" id="KW-1185">Reference proteome</keyword>
<comment type="caution">
    <text evidence="3">The sequence shown here is derived from an EMBL/GenBank/DDBJ whole genome shotgun (WGS) entry which is preliminary data.</text>
</comment>
<feature type="chain" id="PRO_5046288107" description="Lipoprotein" evidence="2">
    <location>
        <begin position="30"/>
        <end position="239"/>
    </location>
</feature>
<dbReference type="PROSITE" id="PS51257">
    <property type="entry name" value="PROKAR_LIPOPROTEIN"/>
    <property type="match status" value="1"/>
</dbReference>
<evidence type="ECO:0000256" key="2">
    <source>
        <dbReference type="SAM" id="SignalP"/>
    </source>
</evidence>
<accession>A0ABY2BM28</accession>
<feature type="signal peptide" evidence="2">
    <location>
        <begin position="1"/>
        <end position="29"/>
    </location>
</feature>
<evidence type="ECO:0000256" key="1">
    <source>
        <dbReference type="SAM" id="MobiDB-lite"/>
    </source>
</evidence>
<name>A0ABY2BM28_9ACTN</name>